<keyword evidence="1" id="KW-0378">Hydrolase</keyword>
<dbReference type="PANTHER" id="PTHR10000">
    <property type="entry name" value="PHOSPHOSERINE PHOSPHATASE"/>
    <property type="match status" value="1"/>
</dbReference>
<dbReference type="AlphaFoldDB" id="F7YUD2"/>
<dbReference type="InterPro" id="IPR036412">
    <property type="entry name" value="HAD-like_sf"/>
</dbReference>
<sequence>MTMIKLVCIDLDGTLLDDKKEISSKNREAIKELQKLGVQVTIFTGRSYHSALAYVNQLDIQIPVVFQNGALICTPDRQKIFRQVWLDGEIAISAVELSKQFDVYPVVYESFFSEKDMYVESDYEGAFEEYFRQNLSRTNFISDLIGFLQKTPKIVEIALVGHVENVQAVVENLSKKYESQFTPVKNRQIDDTVFLEIFGKDVGKEIALDFLLNLFDASPSDTMFIGDNYNDLEVMKKVGYPVAMGNAPDEVKKVAKFITSTNNDSGVAKAIEEILIKRR</sequence>
<accession>F7YUD2</accession>
<proteinExistence type="predicted"/>
<keyword evidence="2" id="KW-1185">Reference proteome</keyword>
<dbReference type="NCBIfam" id="TIGR01484">
    <property type="entry name" value="HAD-SF-IIB"/>
    <property type="match status" value="1"/>
</dbReference>
<dbReference type="Gene3D" id="3.40.50.1000">
    <property type="entry name" value="HAD superfamily/HAD-like"/>
    <property type="match status" value="1"/>
</dbReference>
<dbReference type="EMBL" id="CP002351">
    <property type="protein sequence ID" value="AEH51331.1"/>
    <property type="molecule type" value="Genomic_DNA"/>
</dbReference>
<dbReference type="InterPro" id="IPR000150">
    <property type="entry name" value="Cof"/>
</dbReference>
<dbReference type="SFLD" id="SFLDG01144">
    <property type="entry name" value="C2.B.4:_PGP_Like"/>
    <property type="match status" value="1"/>
</dbReference>
<reference evidence="1 2" key="1">
    <citation type="submission" date="2010-11" db="EMBL/GenBank/DDBJ databases">
        <title>The complete genome of Thermotoga thermarum DSM 5069.</title>
        <authorList>
            <consortium name="US DOE Joint Genome Institute (JGI-PGF)"/>
            <person name="Lucas S."/>
            <person name="Copeland A."/>
            <person name="Lapidus A."/>
            <person name="Bruce D."/>
            <person name="Goodwin L."/>
            <person name="Pitluck S."/>
            <person name="Kyrpides N."/>
            <person name="Mavromatis K."/>
            <person name="Ivanova N."/>
            <person name="Zeytun A."/>
            <person name="Brettin T."/>
            <person name="Detter J.C."/>
            <person name="Tapia R."/>
            <person name="Han C."/>
            <person name="Land M."/>
            <person name="Hauser L."/>
            <person name="Markowitz V."/>
            <person name="Cheng J.-F."/>
            <person name="Hugenholtz P."/>
            <person name="Woyke T."/>
            <person name="Wu D."/>
            <person name="Spring S."/>
            <person name="Schroeder M."/>
            <person name="Brambilla E."/>
            <person name="Klenk H.-P."/>
            <person name="Eisen J.A."/>
        </authorList>
    </citation>
    <scope>NUCLEOTIDE SEQUENCE [LARGE SCALE GENOMIC DNA]</scope>
    <source>
        <strain evidence="1 2">DSM 5069</strain>
    </source>
</reference>
<evidence type="ECO:0000313" key="1">
    <source>
        <dbReference type="EMBL" id="AEH51331.1"/>
    </source>
</evidence>
<dbReference type="InterPro" id="IPR006379">
    <property type="entry name" value="HAD-SF_hydro_IIB"/>
</dbReference>
<dbReference type="KEGG" id="tta:Theth_1260"/>
<evidence type="ECO:0000313" key="2">
    <source>
        <dbReference type="Proteomes" id="UP000006804"/>
    </source>
</evidence>
<gene>
    <name evidence="1" type="ORF">Theth_1260</name>
</gene>
<dbReference type="PATRIC" id="fig|688269.3.peg.1297"/>
<dbReference type="PANTHER" id="PTHR10000:SF8">
    <property type="entry name" value="HAD SUPERFAMILY HYDROLASE-LIKE, TYPE 3"/>
    <property type="match status" value="1"/>
</dbReference>
<dbReference type="HOGENOM" id="CLU_044146_0_3_0"/>
<dbReference type="SFLD" id="SFLDG01140">
    <property type="entry name" value="C2.B:_Phosphomannomutase_and_P"/>
    <property type="match status" value="1"/>
</dbReference>
<dbReference type="GO" id="GO:0016791">
    <property type="term" value="F:phosphatase activity"/>
    <property type="evidence" value="ECO:0007669"/>
    <property type="project" value="TreeGrafter"/>
</dbReference>
<dbReference type="GO" id="GO:0005829">
    <property type="term" value="C:cytosol"/>
    <property type="evidence" value="ECO:0007669"/>
    <property type="project" value="TreeGrafter"/>
</dbReference>
<dbReference type="GO" id="GO:0000287">
    <property type="term" value="F:magnesium ion binding"/>
    <property type="evidence" value="ECO:0007669"/>
    <property type="project" value="TreeGrafter"/>
</dbReference>
<dbReference type="NCBIfam" id="TIGR00099">
    <property type="entry name" value="Cof-subfamily"/>
    <property type="match status" value="1"/>
</dbReference>
<dbReference type="PROSITE" id="PS01229">
    <property type="entry name" value="COF_2"/>
    <property type="match status" value="1"/>
</dbReference>
<dbReference type="SFLD" id="SFLDS00003">
    <property type="entry name" value="Haloacid_Dehalogenase"/>
    <property type="match status" value="1"/>
</dbReference>
<dbReference type="Proteomes" id="UP000006804">
    <property type="component" value="Chromosome"/>
</dbReference>
<dbReference type="InterPro" id="IPR023214">
    <property type="entry name" value="HAD_sf"/>
</dbReference>
<dbReference type="Gene3D" id="3.30.1240.10">
    <property type="match status" value="1"/>
</dbReference>
<name>F7YUD2_9THEM</name>
<dbReference type="CDD" id="cd07516">
    <property type="entry name" value="HAD_Pase"/>
    <property type="match status" value="1"/>
</dbReference>
<dbReference type="eggNOG" id="COG0561">
    <property type="taxonomic scope" value="Bacteria"/>
</dbReference>
<organism evidence="1 2">
    <name type="scientific">Pseudothermotoga thermarum DSM 5069</name>
    <dbReference type="NCBI Taxonomy" id="688269"/>
    <lineage>
        <taxon>Bacteria</taxon>
        <taxon>Thermotogati</taxon>
        <taxon>Thermotogota</taxon>
        <taxon>Thermotogae</taxon>
        <taxon>Thermotogales</taxon>
        <taxon>Thermotogaceae</taxon>
        <taxon>Pseudothermotoga</taxon>
    </lineage>
</organism>
<protein>
    <submittedName>
        <fullName evidence="1">Cof-like hydrolase</fullName>
    </submittedName>
</protein>
<dbReference type="Pfam" id="PF08282">
    <property type="entry name" value="Hydrolase_3"/>
    <property type="match status" value="1"/>
</dbReference>
<dbReference type="SUPFAM" id="SSF56784">
    <property type="entry name" value="HAD-like"/>
    <property type="match status" value="1"/>
</dbReference>
<dbReference type="STRING" id="688269.Theth_1260"/>